<protein>
    <submittedName>
        <fullName evidence="3">Long-chain-fatty-acid--CoA ligase</fullName>
        <ecNumber evidence="3">6.2.1.3</ecNumber>
    </submittedName>
</protein>
<sequence>MSNANLYALFQSRFPADLNKIFLQQEDGSCLTYGQMDQLSGRMAAVLRRHNIKKGDRVLVQVEKSMDAVCLYLACLRIGAAYLPLNGAYTTKEINYFISDAKPALLVMDPENIRNFSTGSIPAITLNDLALAAEKSDPDDHVEQMAKDDLAAILYTSGTTGRSKGAMLSHGNLASNALTLYEIWHWQPDDILLHALPIFHVHGLFVALHCALLGGSSVWFLPRLDVDALIRLIPKSTVLMGVPTFYTRLLAHRDFTKDICRNMRLFISGSAPLLAETFHQFEEITGQRILERYGMTEAGMITSNPYHGERVAGTVGPALPDVTLRICDEGGNRLPVGEIGILEFKGPNLFQGYWQMPEKTAEEIRPNGFFISGDMALSDEEGRISIVGRGKDLIISGGFNIYPKEIESVIDLLPGVLESAVVGCP</sequence>
<dbReference type="PANTHER" id="PTHR43201">
    <property type="entry name" value="ACYL-COA SYNTHETASE"/>
    <property type="match status" value="1"/>
</dbReference>
<gene>
    <name evidence="3" type="ORF">MNBD_ALPHA01-866</name>
</gene>
<dbReference type="Gene3D" id="3.30.300.30">
    <property type="match status" value="1"/>
</dbReference>
<dbReference type="EMBL" id="UOEJ01000024">
    <property type="protein sequence ID" value="VAV91573.1"/>
    <property type="molecule type" value="Genomic_DNA"/>
</dbReference>
<dbReference type="Gene3D" id="3.40.50.12780">
    <property type="entry name" value="N-terminal domain of ligase-like"/>
    <property type="match status" value="1"/>
</dbReference>
<dbReference type="PROSITE" id="PS00455">
    <property type="entry name" value="AMP_BINDING"/>
    <property type="match status" value="1"/>
</dbReference>
<comment type="similarity">
    <text evidence="1">Belongs to the ATP-dependent AMP-binding enzyme family.</text>
</comment>
<dbReference type="InterPro" id="IPR045851">
    <property type="entry name" value="AMP-bd_C_sf"/>
</dbReference>
<organism evidence="3">
    <name type="scientific">hydrothermal vent metagenome</name>
    <dbReference type="NCBI Taxonomy" id="652676"/>
    <lineage>
        <taxon>unclassified sequences</taxon>
        <taxon>metagenomes</taxon>
        <taxon>ecological metagenomes</taxon>
    </lineage>
</organism>
<dbReference type="NCBIfam" id="NF005702">
    <property type="entry name" value="PRK07514.1"/>
    <property type="match status" value="1"/>
</dbReference>
<evidence type="ECO:0000259" key="2">
    <source>
        <dbReference type="Pfam" id="PF00501"/>
    </source>
</evidence>
<dbReference type="PANTHER" id="PTHR43201:SF8">
    <property type="entry name" value="ACYL-COA SYNTHETASE FAMILY MEMBER 3"/>
    <property type="match status" value="1"/>
</dbReference>
<evidence type="ECO:0000256" key="1">
    <source>
        <dbReference type="ARBA" id="ARBA00006432"/>
    </source>
</evidence>
<dbReference type="AlphaFoldDB" id="A0A3B0S5C0"/>
<dbReference type="Pfam" id="PF00501">
    <property type="entry name" value="AMP-binding"/>
    <property type="match status" value="1"/>
</dbReference>
<evidence type="ECO:0000313" key="3">
    <source>
        <dbReference type="EMBL" id="VAV91573.1"/>
    </source>
</evidence>
<dbReference type="EC" id="6.2.1.3" evidence="3"/>
<dbReference type="InterPro" id="IPR000873">
    <property type="entry name" value="AMP-dep_synth/lig_dom"/>
</dbReference>
<proteinExistence type="inferred from homology"/>
<dbReference type="SUPFAM" id="SSF56801">
    <property type="entry name" value="Acetyl-CoA synthetase-like"/>
    <property type="match status" value="1"/>
</dbReference>
<accession>A0A3B0S5C0</accession>
<feature type="non-terminal residue" evidence="3">
    <location>
        <position position="425"/>
    </location>
</feature>
<reference evidence="3" key="1">
    <citation type="submission" date="2018-06" db="EMBL/GenBank/DDBJ databases">
        <authorList>
            <person name="Zhirakovskaya E."/>
        </authorList>
    </citation>
    <scope>NUCLEOTIDE SEQUENCE</scope>
</reference>
<dbReference type="GO" id="GO:0031956">
    <property type="term" value="F:medium-chain fatty acid-CoA ligase activity"/>
    <property type="evidence" value="ECO:0007669"/>
    <property type="project" value="TreeGrafter"/>
</dbReference>
<feature type="domain" description="AMP-dependent synthetase/ligase" evidence="2">
    <location>
        <begin position="19"/>
        <end position="354"/>
    </location>
</feature>
<dbReference type="InterPro" id="IPR042099">
    <property type="entry name" value="ANL_N_sf"/>
</dbReference>
<keyword evidence="3" id="KW-0436">Ligase</keyword>
<dbReference type="GO" id="GO:0004467">
    <property type="term" value="F:long-chain fatty acid-CoA ligase activity"/>
    <property type="evidence" value="ECO:0007669"/>
    <property type="project" value="UniProtKB-EC"/>
</dbReference>
<dbReference type="InterPro" id="IPR020845">
    <property type="entry name" value="AMP-binding_CS"/>
</dbReference>
<name>A0A3B0S5C0_9ZZZZ</name>